<dbReference type="EMBL" id="JAWJZF010000096">
    <property type="protein sequence ID" value="MDX2290674.1"/>
    <property type="molecule type" value="Genomic_DNA"/>
</dbReference>
<reference evidence="1 2" key="1">
    <citation type="submission" date="2023-10" db="EMBL/GenBank/DDBJ databases">
        <authorList>
            <person name="Wang X.X."/>
        </authorList>
    </citation>
    <scope>NUCLEOTIDE SEQUENCE [LARGE SCALE GENOMIC DNA]</scope>
    <source>
        <strain evidence="1 2">NBRC 12816</strain>
    </source>
</reference>
<evidence type="ECO:0008006" key="3">
    <source>
        <dbReference type="Google" id="ProtNLM"/>
    </source>
</evidence>
<protein>
    <recommendedName>
        <fullName evidence="3">PadR family transcriptional regulator</fullName>
    </recommendedName>
</protein>
<dbReference type="Proteomes" id="UP001278571">
    <property type="component" value="Unassembled WGS sequence"/>
</dbReference>
<accession>A0ABU4JZH6</accession>
<sequence length="72" mass="7632">RTHPIVARRLETDTRHDPEAIVAFKVFAYEGFVARADHEIAWAERGLALVDALQSRSGDAGADGGADAGAEG</sequence>
<evidence type="ECO:0000313" key="1">
    <source>
        <dbReference type="EMBL" id="MDX2290674.1"/>
    </source>
</evidence>
<proteinExistence type="predicted"/>
<keyword evidence="2" id="KW-1185">Reference proteome</keyword>
<gene>
    <name evidence="1" type="ORF">R2363_00500</name>
</gene>
<feature type="non-terminal residue" evidence="1">
    <location>
        <position position="1"/>
    </location>
</feature>
<name>A0ABU4JZH6_9ACTN</name>
<organism evidence="1 2">
    <name type="scientific">Streptomyces roseolus</name>
    <dbReference type="NCBI Taxonomy" id="67358"/>
    <lineage>
        <taxon>Bacteria</taxon>
        <taxon>Bacillati</taxon>
        <taxon>Actinomycetota</taxon>
        <taxon>Actinomycetes</taxon>
        <taxon>Kitasatosporales</taxon>
        <taxon>Streptomycetaceae</taxon>
        <taxon>Streptomyces</taxon>
    </lineage>
</organism>
<evidence type="ECO:0000313" key="2">
    <source>
        <dbReference type="Proteomes" id="UP001278571"/>
    </source>
</evidence>
<comment type="caution">
    <text evidence="1">The sequence shown here is derived from an EMBL/GenBank/DDBJ whole genome shotgun (WGS) entry which is preliminary data.</text>
</comment>